<evidence type="ECO:0000256" key="5">
    <source>
        <dbReference type="ARBA" id="ARBA00023027"/>
    </source>
</evidence>
<dbReference type="InterPro" id="IPR006108">
    <property type="entry name" value="3HC_DH_C"/>
</dbReference>
<organism evidence="10 11">
    <name type="scientific">Olivibacter domesticus</name>
    <name type="common">Pseudosphingobacterium domesticum</name>
    <dbReference type="NCBI Taxonomy" id="407022"/>
    <lineage>
        <taxon>Bacteria</taxon>
        <taxon>Pseudomonadati</taxon>
        <taxon>Bacteroidota</taxon>
        <taxon>Sphingobacteriia</taxon>
        <taxon>Sphingobacteriales</taxon>
        <taxon>Sphingobacteriaceae</taxon>
        <taxon>Olivibacter</taxon>
    </lineage>
</organism>
<keyword evidence="2" id="KW-0276">Fatty acid metabolism</keyword>
<protein>
    <submittedName>
        <fullName evidence="10">3-hydroxyacyl-CoA dehydrogenase</fullName>
    </submittedName>
</protein>
<dbReference type="RefSeq" id="WP_093333032.1">
    <property type="nucleotide sequence ID" value="NZ_FOAF01000018.1"/>
</dbReference>
<evidence type="ECO:0000256" key="6">
    <source>
        <dbReference type="ARBA" id="ARBA00023098"/>
    </source>
</evidence>
<feature type="domain" description="3-hydroxyacyl-CoA dehydrogenase NAD binding" evidence="9">
    <location>
        <begin position="8"/>
        <end position="206"/>
    </location>
</feature>
<evidence type="ECO:0000256" key="1">
    <source>
        <dbReference type="ARBA" id="ARBA00005005"/>
    </source>
</evidence>
<dbReference type="Pfam" id="PF00725">
    <property type="entry name" value="3HCDH"/>
    <property type="match status" value="1"/>
</dbReference>
<dbReference type="InterPro" id="IPR001753">
    <property type="entry name" value="Enoyl-CoA_hydra/iso"/>
</dbReference>
<dbReference type="SUPFAM" id="SSF51735">
    <property type="entry name" value="NAD(P)-binding Rossmann-fold domains"/>
    <property type="match status" value="1"/>
</dbReference>
<dbReference type="GO" id="GO:0006635">
    <property type="term" value="P:fatty acid beta-oxidation"/>
    <property type="evidence" value="ECO:0007669"/>
    <property type="project" value="UniProtKB-UniPathway"/>
</dbReference>
<keyword evidence="11" id="KW-1185">Reference proteome</keyword>
<dbReference type="PANTHER" id="PTHR48075">
    <property type="entry name" value="3-HYDROXYACYL-COA DEHYDROGENASE FAMILY PROTEIN"/>
    <property type="match status" value="1"/>
</dbReference>
<dbReference type="Gene3D" id="3.90.226.10">
    <property type="entry name" value="2-enoyl-CoA Hydratase, Chain A, domain 1"/>
    <property type="match status" value="1"/>
</dbReference>
<dbReference type="InterPro" id="IPR029045">
    <property type="entry name" value="ClpP/crotonase-like_dom_sf"/>
</dbReference>
<dbReference type="SUPFAM" id="SSF52096">
    <property type="entry name" value="ClpP/crotonase"/>
    <property type="match status" value="1"/>
</dbReference>
<feature type="domain" description="3-hydroxyacyl-CoA dehydrogenase C-terminal" evidence="8">
    <location>
        <begin position="209"/>
        <end position="308"/>
    </location>
</feature>
<keyword evidence="3" id="KW-0442">Lipid degradation</keyword>
<dbReference type="CDD" id="cd06558">
    <property type="entry name" value="crotonase-like"/>
    <property type="match status" value="1"/>
</dbReference>
<dbReference type="Pfam" id="PF02737">
    <property type="entry name" value="3HCDH_N"/>
    <property type="match status" value="1"/>
</dbReference>
<dbReference type="STRING" id="407022.SAMN05661044_05582"/>
<evidence type="ECO:0000259" key="9">
    <source>
        <dbReference type="Pfam" id="PF02737"/>
    </source>
</evidence>
<dbReference type="EMBL" id="FOAF01000018">
    <property type="protein sequence ID" value="SEM59612.1"/>
    <property type="molecule type" value="Genomic_DNA"/>
</dbReference>
<keyword evidence="4" id="KW-0560">Oxidoreductase</keyword>
<proteinExistence type="predicted"/>
<sequence>MTNRHINKVAVLGSGVMGSRIACHFANIGVSVMLLDIVPKELNAQEEGKGLTLQSKAVRNRIVNHSLETAVKSNPSPLFSKSYLNRISTGNFEDDMKDIAQADWVIEVVIERLDIKKQVFEQVEKYRKQGALITSNTSGIPIHLMIEGRSDDFVQHFCGTHFFNPPRYLRLLEIIPTANTNTEVIDFLLDYGDKFLGKTTVLCKDTPAFIGNRIGVYSMLAVTHLIGQLELTIEEVDKYTGPAMGHPKSATFRTSDVVGLDTMVNVANGLYDNVPQDEAREIFKLPSYVLKMAENKWLGEKTQQGFYKKTKDKEGGTEILVLDLKDLSYRKQEKVKSPTLDETKKVDDLTKRMKVYEEGNDKAGELFRAMHYPLFEYVSKRVPEITDDFFRIDDAMRAGFGWELGPFQIWDALGVKDTLEKIKNEAKRLPGQTGEVAQWVYDMLEAGCERFYKIEEGKKKFYDIKTKSYQDIPGTEELIILDYIRENNTIWKNCGVSIIDLGDGIINAEIHTKMNTIGGDVIQGVNKAIELAEKDYKGLVIGNDGPNFSAGANIAMIFMMAVEQDYDELNMAVKAFQDTSMRLRYSSIPVVAAPFNLALGGGCEFSMHADFVQLHAETYMGLVEFGVGVIPGGGGSKEFALRASDDFKNDQITQNIFRDRFLTIGQAKVSTSAEEAFELGYLQNGKYAITMNRSRLLADAKAKALELANGGYTQPVKRNDIKVLGKQGLGIVYVGANSMMSGNYISEHDQKISEKLGWVMCGGDLSAPTEVSEQYLLDLERKAFLELTAERKTLERIQHMLTKGKALRN</sequence>
<evidence type="ECO:0000259" key="8">
    <source>
        <dbReference type="Pfam" id="PF00725"/>
    </source>
</evidence>
<dbReference type="Pfam" id="PF00378">
    <property type="entry name" value="ECH_1"/>
    <property type="match status" value="1"/>
</dbReference>
<dbReference type="Proteomes" id="UP000199421">
    <property type="component" value="Unassembled WGS sequence"/>
</dbReference>
<keyword evidence="6" id="KW-0443">Lipid metabolism</keyword>
<dbReference type="Gene3D" id="1.10.1040.50">
    <property type="match status" value="1"/>
</dbReference>
<accession>A0A1H7ZM08</accession>
<dbReference type="InterPro" id="IPR006176">
    <property type="entry name" value="3-OHacyl-CoA_DH_NAD-bd"/>
</dbReference>
<dbReference type="InterPro" id="IPR036291">
    <property type="entry name" value="NAD(P)-bd_dom_sf"/>
</dbReference>
<evidence type="ECO:0000313" key="11">
    <source>
        <dbReference type="Proteomes" id="UP000199421"/>
    </source>
</evidence>
<dbReference type="SUPFAM" id="SSF48179">
    <property type="entry name" value="6-phosphogluconate dehydrogenase C-terminal domain-like"/>
    <property type="match status" value="2"/>
</dbReference>
<dbReference type="UniPathway" id="UPA00659"/>
<reference evidence="11" key="1">
    <citation type="submission" date="2016-10" db="EMBL/GenBank/DDBJ databases">
        <authorList>
            <person name="Varghese N."/>
            <person name="Submissions S."/>
        </authorList>
    </citation>
    <scope>NUCLEOTIDE SEQUENCE [LARGE SCALE GENOMIC DNA]</scope>
    <source>
        <strain evidence="11">DSM 18733</strain>
    </source>
</reference>
<dbReference type="GO" id="GO:0070403">
    <property type="term" value="F:NAD+ binding"/>
    <property type="evidence" value="ECO:0007669"/>
    <property type="project" value="InterPro"/>
</dbReference>
<keyword evidence="5" id="KW-0520">NAD</keyword>
<evidence type="ECO:0000256" key="2">
    <source>
        <dbReference type="ARBA" id="ARBA00022832"/>
    </source>
</evidence>
<evidence type="ECO:0000256" key="7">
    <source>
        <dbReference type="ARBA" id="ARBA00049556"/>
    </source>
</evidence>
<dbReference type="AlphaFoldDB" id="A0A1H7ZM08"/>
<comment type="pathway">
    <text evidence="1">Lipid metabolism; fatty acid beta-oxidation.</text>
</comment>
<dbReference type="OrthoDB" id="9771883at2"/>
<dbReference type="GO" id="GO:0003857">
    <property type="term" value="F:(3S)-3-hydroxyacyl-CoA dehydrogenase (NAD+) activity"/>
    <property type="evidence" value="ECO:0007669"/>
    <property type="project" value="UniProtKB-EC"/>
</dbReference>
<dbReference type="Gene3D" id="3.40.50.720">
    <property type="entry name" value="NAD(P)-binding Rossmann-like Domain"/>
    <property type="match status" value="1"/>
</dbReference>
<evidence type="ECO:0000313" key="10">
    <source>
        <dbReference type="EMBL" id="SEM59612.1"/>
    </source>
</evidence>
<name>A0A1H7ZM08_OLID1</name>
<evidence type="ECO:0000256" key="4">
    <source>
        <dbReference type="ARBA" id="ARBA00023002"/>
    </source>
</evidence>
<gene>
    <name evidence="10" type="ORF">SAMN05661044_05582</name>
</gene>
<dbReference type="InterPro" id="IPR008927">
    <property type="entry name" value="6-PGluconate_DH-like_C_sf"/>
</dbReference>
<comment type="catalytic activity">
    <reaction evidence="7">
        <text>a (3S)-3-hydroxyacyl-CoA + NAD(+) = a 3-oxoacyl-CoA + NADH + H(+)</text>
        <dbReference type="Rhea" id="RHEA:22432"/>
        <dbReference type="ChEBI" id="CHEBI:15378"/>
        <dbReference type="ChEBI" id="CHEBI:57318"/>
        <dbReference type="ChEBI" id="CHEBI:57540"/>
        <dbReference type="ChEBI" id="CHEBI:57945"/>
        <dbReference type="ChEBI" id="CHEBI:90726"/>
        <dbReference type="EC" id="1.1.1.35"/>
    </reaction>
</comment>
<evidence type="ECO:0000256" key="3">
    <source>
        <dbReference type="ARBA" id="ARBA00022963"/>
    </source>
</evidence>
<dbReference type="PANTHER" id="PTHR48075:SF7">
    <property type="entry name" value="3-HYDROXYACYL-COA DEHYDROGENASE-RELATED"/>
    <property type="match status" value="1"/>
</dbReference>